<proteinExistence type="predicted"/>
<dbReference type="InterPro" id="IPR050708">
    <property type="entry name" value="T6SS_VgrG/RHS"/>
</dbReference>
<name>A0A377DJE7_ECOLX</name>
<dbReference type="NCBIfam" id="TIGR03696">
    <property type="entry name" value="Rhs_assc_core"/>
    <property type="match status" value="1"/>
</dbReference>
<evidence type="ECO:0000313" key="4">
    <source>
        <dbReference type="Proteomes" id="UP000254174"/>
    </source>
</evidence>
<gene>
    <name evidence="3" type="primary">rhsC</name>
    <name evidence="3" type="ORF">NCTC7922_06613</name>
</gene>
<accession>A0A377DJE7</accession>
<dbReference type="InterPro" id="IPR022385">
    <property type="entry name" value="Rhs_assc_core"/>
</dbReference>
<dbReference type="PRINTS" id="PR00394">
    <property type="entry name" value="RHSPROTEIN"/>
</dbReference>
<evidence type="ECO:0000313" key="3">
    <source>
        <dbReference type="EMBL" id="STM20789.1"/>
    </source>
</evidence>
<evidence type="ECO:0000256" key="1">
    <source>
        <dbReference type="SAM" id="MobiDB-lite"/>
    </source>
</evidence>
<dbReference type="EMBL" id="UGFC01000006">
    <property type="protein sequence ID" value="STM20789.1"/>
    <property type="molecule type" value="Genomic_DNA"/>
</dbReference>
<dbReference type="Gene3D" id="2.180.10.10">
    <property type="entry name" value="RHS repeat-associated core"/>
    <property type="match status" value="1"/>
</dbReference>
<dbReference type="Pfam" id="PF15523">
    <property type="entry name" value="Ntox16"/>
    <property type="match status" value="1"/>
</dbReference>
<dbReference type="AlphaFoldDB" id="A0A377DJE7"/>
<protein>
    <submittedName>
        <fullName evidence="3">RhsC element core protein RshC</fullName>
    </submittedName>
</protein>
<dbReference type="Proteomes" id="UP000254174">
    <property type="component" value="Unassembled WGS sequence"/>
</dbReference>
<reference evidence="3 4" key="1">
    <citation type="submission" date="2018-06" db="EMBL/GenBank/DDBJ databases">
        <authorList>
            <consortium name="Pathogen Informatics"/>
            <person name="Doyle S."/>
        </authorList>
    </citation>
    <scope>NUCLEOTIDE SEQUENCE [LARGE SCALE GENOMIC DNA]</scope>
    <source>
        <strain evidence="3 4">NCTC7922</strain>
    </source>
</reference>
<feature type="region of interest" description="Disordered" evidence="1">
    <location>
        <begin position="132"/>
        <end position="152"/>
    </location>
</feature>
<sequence>MSARKGQQAWYAEYDEWGNQLNEENPHQLQQLIRLPGQQYDEESGLYYNRHRYYDPLKGRYITQDPIGLKGGWNFYQYPLNPISEIDPQGLNPLILSVVALMSCGLFSSGGVIQSGQQRRDQYGRKVNPEADKLTDEHKSGVNPGGNCSPQNLSDLQNEKNRLCNQSRACAPQMLRKEILRRYEINLACASVRKQINNQCFGGGDKAHMEEENKAYKTAADLQWLNKMKKIIFSNESAVYDELMIHFPCQPLPHISNDITGLEELDIVYNFFQKKQWNEIANNFKIKDDSYALELGITFLPEKVFCYYIPLYIYASLFNKNDFWVFESDFIQQYLCPEYRDYDDFLNFVFNFSDIQLSIIAQFMSYESDAGFFYASKACMDFWEDYSPLLHKKI</sequence>
<dbReference type="PANTHER" id="PTHR32305:SF15">
    <property type="entry name" value="PROTEIN RHSA-RELATED"/>
    <property type="match status" value="1"/>
</dbReference>
<dbReference type="PANTHER" id="PTHR32305">
    <property type="match status" value="1"/>
</dbReference>
<organism evidence="3 4">
    <name type="scientific">Escherichia coli</name>
    <dbReference type="NCBI Taxonomy" id="562"/>
    <lineage>
        <taxon>Bacteria</taxon>
        <taxon>Pseudomonadati</taxon>
        <taxon>Pseudomonadota</taxon>
        <taxon>Gammaproteobacteria</taxon>
        <taxon>Enterobacterales</taxon>
        <taxon>Enterobacteriaceae</taxon>
        <taxon>Escherichia</taxon>
    </lineage>
</organism>
<evidence type="ECO:0000259" key="2">
    <source>
        <dbReference type="Pfam" id="PF15523"/>
    </source>
</evidence>
<feature type="domain" description="Novel toxin 16" evidence="2">
    <location>
        <begin position="145"/>
        <end position="218"/>
    </location>
</feature>
<dbReference type="InterPro" id="IPR029118">
    <property type="entry name" value="Ntox16"/>
</dbReference>